<dbReference type="EMBL" id="LR796477">
    <property type="protein sequence ID" value="CAB4147489.1"/>
    <property type="molecule type" value="Genomic_DNA"/>
</dbReference>
<gene>
    <name evidence="1" type="ORF">UFOVP514_32</name>
</gene>
<evidence type="ECO:0000313" key="1">
    <source>
        <dbReference type="EMBL" id="CAB4147489.1"/>
    </source>
</evidence>
<organism evidence="1">
    <name type="scientific">uncultured Caudovirales phage</name>
    <dbReference type="NCBI Taxonomy" id="2100421"/>
    <lineage>
        <taxon>Viruses</taxon>
        <taxon>Duplodnaviria</taxon>
        <taxon>Heunggongvirae</taxon>
        <taxon>Uroviricota</taxon>
        <taxon>Caudoviricetes</taxon>
        <taxon>Peduoviridae</taxon>
        <taxon>Maltschvirus</taxon>
        <taxon>Maltschvirus maltsch</taxon>
    </lineage>
</organism>
<accession>A0A6J5MV37</accession>
<reference evidence="1" key="1">
    <citation type="submission" date="2020-04" db="EMBL/GenBank/DDBJ databases">
        <authorList>
            <person name="Chiriac C."/>
            <person name="Salcher M."/>
            <person name="Ghai R."/>
            <person name="Kavagutti S V."/>
        </authorList>
    </citation>
    <scope>NUCLEOTIDE SEQUENCE</scope>
</reference>
<proteinExistence type="predicted"/>
<protein>
    <submittedName>
        <fullName evidence="1">Uncharacterized protein</fullName>
    </submittedName>
</protein>
<sequence>MRNFYNTTNESGEQLELFTQKAMKQEDKVMLLFKEKYVLTAYQCYSFFIVRYESNVPLTSIRRAMSNLASKGKLEMTEKKIEGAYGRDNYIYKLR</sequence>
<name>A0A6J5MV37_9CAUD</name>